<dbReference type="Proteomes" id="UP001589906">
    <property type="component" value="Unassembled WGS sequence"/>
</dbReference>
<gene>
    <name evidence="9" type="primary">phnE</name>
    <name evidence="9" type="ORF">ACFFGE_13015</name>
</gene>
<evidence type="ECO:0000256" key="7">
    <source>
        <dbReference type="RuleBase" id="RU363032"/>
    </source>
</evidence>
<sequence length="273" mass="29164">MTSASPPVADASVVPAPPSRSLGAWGLDILIWGGVAALLIYSFEAVDLANLSRLVTNSANLQNFAADLLRPNFTDWRLFVEKMWETVQIALWGTFLAVFLAVPMGLAAARNIAPGWVVQPVRWVMNMLRSIPDLVIGLLFVVAVGLGPLAGVLAITLNTAGVLAKLFSEAVESIDKGPVEGVRATGGSRLQEIVWGVIPQVAPLWTSFALYRFESNSRSATVLGLIGAGGIGQVLFDRMNAFAFRDVSAVVIVVVVAVTLIDLLSQAMRKRLL</sequence>
<evidence type="ECO:0000313" key="9">
    <source>
        <dbReference type="EMBL" id="MFC0634794.1"/>
    </source>
</evidence>
<feature type="transmembrane region" description="Helical" evidence="7">
    <location>
        <begin position="89"/>
        <end position="113"/>
    </location>
</feature>
<feature type="transmembrane region" description="Helical" evidence="7">
    <location>
        <begin position="22"/>
        <end position="43"/>
    </location>
</feature>
<comment type="similarity">
    <text evidence="7">Belongs to the binding-protein-dependent transport system permease family.</text>
</comment>
<dbReference type="CDD" id="cd06261">
    <property type="entry name" value="TM_PBP2"/>
    <property type="match status" value="1"/>
</dbReference>
<dbReference type="Pfam" id="PF00528">
    <property type="entry name" value="BPD_transp_1"/>
    <property type="match status" value="1"/>
</dbReference>
<feature type="transmembrane region" description="Helical" evidence="7">
    <location>
        <begin position="134"/>
        <end position="157"/>
    </location>
</feature>
<keyword evidence="4 7" id="KW-0812">Transmembrane</keyword>
<evidence type="ECO:0000256" key="6">
    <source>
        <dbReference type="ARBA" id="ARBA00023136"/>
    </source>
</evidence>
<dbReference type="PROSITE" id="PS50928">
    <property type="entry name" value="ABC_TM1"/>
    <property type="match status" value="1"/>
</dbReference>
<evidence type="ECO:0000256" key="5">
    <source>
        <dbReference type="ARBA" id="ARBA00022989"/>
    </source>
</evidence>
<feature type="transmembrane region" description="Helical" evidence="7">
    <location>
        <begin position="242"/>
        <end position="264"/>
    </location>
</feature>
<reference evidence="9 10" key="1">
    <citation type="submission" date="2024-09" db="EMBL/GenBank/DDBJ databases">
        <authorList>
            <person name="Sun Q."/>
            <person name="Mori K."/>
        </authorList>
    </citation>
    <scope>NUCLEOTIDE SEQUENCE [LARGE SCALE GENOMIC DNA]</scope>
    <source>
        <strain evidence="9 10">NCAIM B.02621</strain>
    </source>
</reference>
<name>A0ABV6R598_9CAUL</name>
<keyword evidence="3" id="KW-1003">Cell membrane</keyword>
<dbReference type="RefSeq" id="WP_376836870.1">
    <property type="nucleotide sequence ID" value="NZ_JBHLSW010000015.1"/>
</dbReference>
<dbReference type="Gene3D" id="1.10.3720.10">
    <property type="entry name" value="MetI-like"/>
    <property type="match status" value="1"/>
</dbReference>
<dbReference type="NCBIfam" id="TIGR01097">
    <property type="entry name" value="PhnE"/>
    <property type="match status" value="1"/>
</dbReference>
<evidence type="ECO:0000256" key="4">
    <source>
        <dbReference type="ARBA" id="ARBA00022692"/>
    </source>
</evidence>
<dbReference type="PANTHER" id="PTHR30043">
    <property type="entry name" value="PHOSPHONATES TRANSPORT SYSTEM PERMEASE PROTEIN"/>
    <property type="match status" value="1"/>
</dbReference>
<evidence type="ECO:0000256" key="2">
    <source>
        <dbReference type="ARBA" id="ARBA00022448"/>
    </source>
</evidence>
<keyword evidence="2 7" id="KW-0813">Transport</keyword>
<dbReference type="InterPro" id="IPR000515">
    <property type="entry name" value="MetI-like"/>
</dbReference>
<dbReference type="SUPFAM" id="SSF161098">
    <property type="entry name" value="MetI-like"/>
    <property type="match status" value="1"/>
</dbReference>
<evidence type="ECO:0000259" key="8">
    <source>
        <dbReference type="PROSITE" id="PS50928"/>
    </source>
</evidence>
<evidence type="ECO:0000313" key="10">
    <source>
        <dbReference type="Proteomes" id="UP001589906"/>
    </source>
</evidence>
<dbReference type="InterPro" id="IPR005769">
    <property type="entry name" value="PhnE/PtxC"/>
</dbReference>
<comment type="caution">
    <text evidence="9">The sequence shown here is derived from an EMBL/GenBank/DDBJ whole genome shotgun (WGS) entry which is preliminary data.</text>
</comment>
<organism evidence="9 10">
    <name type="scientific">Brevundimonas balnearis</name>
    <dbReference type="NCBI Taxonomy" id="1572858"/>
    <lineage>
        <taxon>Bacteria</taxon>
        <taxon>Pseudomonadati</taxon>
        <taxon>Pseudomonadota</taxon>
        <taxon>Alphaproteobacteria</taxon>
        <taxon>Caulobacterales</taxon>
        <taxon>Caulobacteraceae</taxon>
        <taxon>Brevundimonas</taxon>
    </lineage>
</organism>
<protein>
    <submittedName>
        <fullName evidence="9">Phosphonate ABC transporter, permease protein PhnE</fullName>
    </submittedName>
</protein>
<dbReference type="EMBL" id="JBHLSW010000015">
    <property type="protein sequence ID" value="MFC0634794.1"/>
    <property type="molecule type" value="Genomic_DNA"/>
</dbReference>
<keyword evidence="6 7" id="KW-0472">Membrane</keyword>
<keyword evidence="10" id="KW-1185">Reference proteome</keyword>
<proteinExistence type="inferred from homology"/>
<feature type="domain" description="ABC transmembrane type-1" evidence="8">
    <location>
        <begin position="83"/>
        <end position="265"/>
    </location>
</feature>
<comment type="subcellular location">
    <subcellularLocation>
        <location evidence="1 7">Cell membrane</location>
        <topology evidence="1 7">Multi-pass membrane protein</topology>
    </subcellularLocation>
</comment>
<dbReference type="PANTHER" id="PTHR30043:SF1">
    <property type="entry name" value="ABC TRANSPORT SYSTEM PERMEASE PROTEIN P69"/>
    <property type="match status" value="1"/>
</dbReference>
<accession>A0ABV6R598</accession>
<evidence type="ECO:0000256" key="1">
    <source>
        <dbReference type="ARBA" id="ARBA00004651"/>
    </source>
</evidence>
<dbReference type="InterPro" id="IPR035906">
    <property type="entry name" value="MetI-like_sf"/>
</dbReference>
<evidence type="ECO:0000256" key="3">
    <source>
        <dbReference type="ARBA" id="ARBA00022475"/>
    </source>
</evidence>
<keyword evidence="5 7" id="KW-1133">Transmembrane helix</keyword>